<dbReference type="PRINTS" id="PR01157">
    <property type="entry name" value="P2YPURNOCPTR"/>
</dbReference>
<evidence type="ECO:0000256" key="3">
    <source>
        <dbReference type="ARBA" id="ARBA00022692"/>
    </source>
</evidence>
<feature type="domain" description="G-protein coupled receptors family 1 profile" evidence="12">
    <location>
        <begin position="67"/>
        <end position="329"/>
    </location>
</feature>
<evidence type="ECO:0000256" key="4">
    <source>
        <dbReference type="ARBA" id="ARBA00022989"/>
    </source>
</evidence>
<dbReference type="PROSITE" id="PS50262">
    <property type="entry name" value="G_PROTEIN_RECEP_F1_2"/>
    <property type="match status" value="1"/>
</dbReference>
<dbReference type="FunFam" id="1.20.1070.10:FF:000049">
    <property type="entry name" value="G-protein coupled receptor 87"/>
    <property type="match status" value="1"/>
</dbReference>
<dbReference type="Proteomes" id="UP001046870">
    <property type="component" value="Chromosome 9"/>
</dbReference>
<feature type="transmembrane region" description="Helical" evidence="11">
    <location>
        <begin position="55"/>
        <end position="76"/>
    </location>
</feature>
<evidence type="ECO:0000256" key="6">
    <source>
        <dbReference type="ARBA" id="ARBA00023136"/>
    </source>
</evidence>
<evidence type="ECO:0000259" key="12">
    <source>
        <dbReference type="PROSITE" id="PS50262"/>
    </source>
</evidence>
<dbReference type="PROSITE" id="PS00237">
    <property type="entry name" value="G_PROTEIN_RECEP_F1_1"/>
    <property type="match status" value="1"/>
</dbReference>
<keyword evidence="9 10" id="KW-0807">Transducer</keyword>
<evidence type="ECO:0000256" key="1">
    <source>
        <dbReference type="ARBA" id="ARBA00004651"/>
    </source>
</evidence>
<organism evidence="13 14">
    <name type="scientific">Megalops atlanticus</name>
    <name type="common">Tarpon</name>
    <name type="synonym">Clupea gigantea</name>
    <dbReference type="NCBI Taxonomy" id="7932"/>
    <lineage>
        <taxon>Eukaryota</taxon>
        <taxon>Metazoa</taxon>
        <taxon>Chordata</taxon>
        <taxon>Craniata</taxon>
        <taxon>Vertebrata</taxon>
        <taxon>Euteleostomi</taxon>
        <taxon>Actinopterygii</taxon>
        <taxon>Neopterygii</taxon>
        <taxon>Teleostei</taxon>
        <taxon>Elopiformes</taxon>
        <taxon>Megalopidae</taxon>
        <taxon>Megalops</taxon>
    </lineage>
</organism>
<gene>
    <name evidence="13" type="ORF">MATL_G00120000</name>
</gene>
<evidence type="ECO:0000256" key="11">
    <source>
        <dbReference type="SAM" id="Phobius"/>
    </source>
</evidence>
<dbReference type="GO" id="GO:0005886">
    <property type="term" value="C:plasma membrane"/>
    <property type="evidence" value="ECO:0007669"/>
    <property type="project" value="UniProtKB-SubCell"/>
</dbReference>
<keyword evidence="6 11" id="KW-0472">Membrane</keyword>
<name>A0A9D3Q2D5_MEGAT</name>
<keyword evidence="5 10" id="KW-0297">G-protein coupled receptor</keyword>
<evidence type="ECO:0000256" key="10">
    <source>
        <dbReference type="RuleBase" id="RU000688"/>
    </source>
</evidence>
<feature type="transmembrane region" description="Helical" evidence="11">
    <location>
        <begin position="164"/>
        <end position="187"/>
    </location>
</feature>
<comment type="caution">
    <text evidence="13">The sequence shown here is derived from an EMBL/GenBank/DDBJ whole genome shotgun (WGS) entry which is preliminary data.</text>
</comment>
<keyword evidence="7 10" id="KW-0675">Receptor</keyword>
<dbReference type="GO" id="GO:0045028">
    <property type="term" value="F:G protein-coupled purinergic nucleotide receptor activity"/>
    <property type="evidence" value="ECO:0007669"/>
    <property type="project" value="InterPro"/>
</dbReference>
<dbReference type="SUPFAM" id="SSF81321">
    <property type="entry name" value="Family A G protein-coupled receptor-like"/>
    <property type="match status" value="1"/>
</dbReference>
<dbReference type="InterPro" id="IPR017452">
    <property type="entry name" value="GPCR_Rhodpsn_7TM"/>
</dbReference>
<evidence type="ECO:0000313" key="14">
    <source>
        <dbReference type="Proteomes" id="UP001046870"/>
    </source>
</evidence>
<dbReference type="PRINTS" id="PR00237">
    <property type="entry name" value="GPCRRHODOPSN"/>
</dbReference>
<evidence type="ECO:0000256" key="7">
    <source>
        <dbReference type="ARBA" id="ARBA00023170"/>
    </source>
</evidence>
<protein>
    <recommendedName>
        <fullName evidence="12">G-protein coupled receptors family 1 profile domain-containing protein</fullName>
    </recommendedName>
</protein>
<keyword evidence="2" id="KW-1003">Cell membrane</keyword>
<dbReference type="InterPro" id="IPR005466">
    <property type="entry name" value="P2Y14_rcpt"/>
</dbReference>
<accession>A0A9D3Q2D5</accession>
<feature type="transmembrane region" description="Helical" evidence="11">
    <location>
        <begin position="315"/>
        <end position="333"/>
    </location>
</feature>
<keyword evidence="14" id="KW-1185">Reference proteome</keyword>
<feature type="transmembrane region" description="Helical" evidence="11">
    <location>
        <begin position="219"/>
        <end position="243"/>
    </location>
</feature>
<evidence type="ECO:0000256" key="2">
    <source>
        <dbReference type="ARBA" id="ARBA00022475"/>
    </source>
</evidence>
<evidence type="ECO:0000256" key="5">
    <source>
        <dbReference type="ARBA" id="ARBA00023040"/>
    </source>
</evidence>
<proteinExistence type="inferred from homology"/>
<dbReference type="EMBL" id="JAFDVH010000009">
    <property type="protein sequence ID" value="KAG7471021.1"/>
    <property type="molecule type" value="Genomic_DNA"/>
</dbReference>
<reference evidence="13" key="1">
    <citation type="submission" date="2021-01" db="EMBL/GenBank/DDBJ databases">
        <authorList>
            <person name="Zahm M."/>
            <person name="Roques C."/>
            <person name="Cabau C."/>
            <person name="Klopp C."/>
            <person name="Donnadieu C."/>
            <person name="Jouanno E."/>
            <person name="Lampietro C."/>
            <person name="Louis A."/>
            <person name="Herpin A."/>
            <person name="Echchiki A."/>
            <person name="Berthelot C."/>
            <person name="Parey E."/>
            <person name="Roest-Crollius H."/>
            <person name="Braasch I."/>
            <person name="Postlethwait J."/>
            <person name="Bobe J."/>
            <person name="Montfort J."/>
            <person name="Bouchez O."/>
            <person name="Begum T."/>
            <person name="Mejri S."/>
            <person name="Adams A."/>
            <person name="Chen W.-J."/>
            <person name="Guiguen Y."/>
        </authorList>
    </citation>
    <scope>NUCLEOTIDE SEQUENCE</scope>
    <source>
        <strain evidence="13">YG-15Mar2019-1</strain>
        <tissue evidence="13">Brain</tissue>
    </source>
</reference>
<dbReference type="PRINTS" id="PR01655">
    <property type="entry name" value="UDPGLUCOSER"/>
</dbReference>
<sequence>MFNRIEPGNSTYMGTDHPSRIHLKVQVNMNFSNTTTSSVNGTDFRSVFTHKVLPVLYILICVVGLVLNALAAWIFLRVPCCSGLVVYLKNMVVADLLMLLSFPWRVASDLGLGDWQLRVVVCRYTAVLFYSSMYVGIVFLGLISLERYMKIVHTSGSPSSSSTLLQSVAVARGLSFLTWALIVLSVMPNSLLTSRPADEESSRHCMQLKTQLGVQWHRASTFLCVGLFWATFLLLAFCYASIAQRVYRSYRRVRRDSSEACKKSNRSIFSILLVFFLCFVPYHVCRVPYTLSQTSGAAFSQHSRFLLFQVKEGTLFLSALNVCLDPIIYFLMCRTSRESLLKKFSGTAEEMRRRSLTTAHSVSNL</sequence>
<dbReference type="InterPro" id="IPR000276">
    <property type="entry name" value="GPCR_Rhodpsn"/>
</dbReference>
<comment type="similarity">
    <text evidence="10">Belongs to the G-protein coupled receptor 1 family.</text>
</comment>
<dbReference type="PANTHER" id="PTHR24233:SF3">
    <property type="entry name" value="P2Y PURINOCEPTOR 14"/>
    <property type="match status" value="1"/>
</dbReference>
<comment type="subcellular location">
    <subcellularLocation>
        <location evidence="1">Cell membrane</location>
        <topology evidence="1">Multi-pass membrane protein</topology>
    </subcellularLocation>
</comment>
<evidence type="ECO:0000256" key="8">
    <source>
        <dbReference type="ARBA" id="ARBA00023180"/>
    </source>
</evidence>
<keyword evidence="3 10" id="KW-0812">Transmembrane</keyword>
<keyword evidence="8" id="KW-0325">Glycoprotein</keyword>
<dbReference type="PANTHER" id="PTHR24233">
    <property type="entry name" value="P2Y PURINOCEPTOR-RELATED G-PROTEIN COUPLED RECEPTOR"/>
    <property type="match status" value="1"/>
</dbReference>
<keyword evidence="4 11" id="KW-1133">Transmembrane helix</keyword>
<feature type="transmembrane region" description="Helical" evidence="11">
    <location>
        <begin position="83"/>
        <end position="104"/>
    </location>
</feature>
<feature type="transmembrane region" description="Helical" evidence="11">
    <location>
        <begin position="124"/>
        <end position="143"/>
    </location>
</feature>
<feature type="transmembrane region" description="Helical" evidence="11">
    <location>
        <begin position="264"/>
        <end position="284"/>
    </location>
</feature>
<dbReference type="OrthoDB" id="6163051at2759"/>
<dbReference type="Gene3D" id="1.20.1070.10">
    <property type="entry name" value="Rhodopsin 7-helix transmembrane proteins"/>
    <property type="match status" value="1"/>
</dbReference>
<dbReference type="AlphaFoldDB" id="A0A9D3Q2D5"/>
<evidence type="ECO:0000256" key="9">
    <source>
        <dbReference type="ARBA" id="ARBA00023224"/>
    </source>
</evidence>
<evidence type="ECO:0000313" key="13">
    <source>
        <dbReference type="EMBL" id="KAG7471021.1"/>
    </source>
</evidence>
<dbReference type="Pfam" id="PF00001">
    <property type="entry name" value="7tm_1"/>
    <property type="match status" value="1"/>
</dbReference>